<reference evidence="5" key="1">
    <citation type="submission" date="2009-10" db="EMBL/GenBank/DDBJ databases">
        <title>An Insight into the Sialotranscriptome of Simulium nigrimanum, a Black Fly Associated with Fogo Selvagem in South America.</title>
        <authorList>
            <person name="Ribeiro J.M.C."/>
            <person name="Valenzuela J.G."/>
            <person name="Pham V.M."/>
            <person name="Kleeman L."/>
            <person name="Barbian K.D."/>
            <person name="Favreau A.J."/>
            <person name="Eaton D.P."/>
            <person name="Aoki V."/>
            <person name="Hans-Filho G."/>
            <person name="Rivitti E.A."/>
            <person name="Diaz L.A."/>
        </authorList>
    </citation>
    <scope>NUCLEOTIDE SEQUENCE</scope>
    <source>
        <tissue evidence="5">Salivary glands</tissue>
    </source>
</reference>
<keyword evidence="3" id="KW-0325">Glycoprotein</keyword>
<dbReference type="InterPro" id="IPR035992">
    <property type="entry name" value="Ricin_B-like_lectins"/>
</dbReference>
<evidence type="ECO:0000256" key="3">
    <source>
        <dbReference type="ARBA" id="ARBA00023180"/>
    </source>
</evidence>
<dbReference type="GO" id="GO:0004653">
    <property type="term" value="F:polypeptide N-acetylgalactosaminyltransferase activity"/>
    <property type="evidence" value="ECO:0007669"/>
    <property type="project" value="TreeGrafter"/>
</dbReference>
<evidence type="ECO:0000256" key="2">
    <source>
        <dbReference type="ARBA" id="ARBA00023157"/>
    </source>
</evidence>
<organism evidence="5">
    <name type="scientific">Simulium nigrimanum</name>
    <name type="common">Black fly</name>
    <dbReference type="NCBI Taxonomy" id="683695"/>
    <lineage>
        <taxon>Eukaryota</taxon>
        <taxon>Metazoa</taxon>
        <taxon>Ecdysozoa</taxon>
        <taxon>Arthropoda</taxon>
        <taxon>Hexapoda</taxon>
        <taxon>Insecta</taxon>
        <taxon>Pterygota</taxon>
        <taxon>Neoptera</taxon>
        <taxon>Endopterygota</taxon>
        <taxon>Diptera</taxon>
        <taxon>Nematocera</taxon>
        <taxon>Chironomoidea</taxon>
        <taxon>Simuliidae</taxon>
        <taxon>Simulium</taxon>
    </lineage>
</organism>
<dbReference type="PROSITE" id="PS50231">
    <property type="entry name" value="RICIN_B_LECTIN"/>
    <property type="match status" value="1"/>
</dbReference>
<dbReference type="InterPro" id="IPR000772">
    <property type="entry name" value="Ricin_B_lectin"/>
</dbReference>
<dbReference type="GO" id="GO:0005794">
    <property type="term" value="C:Golgi apparatus"/>
    <property type="evidence" value="ECO:0007669"/>
    <property type="project" value="TreeGrafter"/>
</dbReference>
<keyword evidence="5" id="KW-0808">Transferase</keyword>
<keyword evidence="2" id="KW-1015">Disulfide bond</keyword>
<sequence length="186" mass="22115">AGDLSREFKRRSDLQCKSFDWFLQEVGFDILTSFPLEDPEDFASGTVTSLSDPAFCLDSREATLNLHECEHVRSEHQNFRLTYYHDILDQMDHCWDAAHIRQNGTVSFRRCHQMQGNQFWKYDSIQRMILKDYFRTYCLECHPAERRVFLNFCDITNLNQKFQFSFVNYSNIENWGLYGYGANLLD</sequence>
<dbReference type="Pfam" id="PF00652">
    <property type="entry name" value="Ricin_B_lectin"/>
    <property type="match status" value="1"/>
</dbReference>
<dbReference type="PANTHER" id="PTHR11675:SF134">
    <property type="entry name" value="N-ACETYLGALACTOSAMINYLTRANSFERASE 4-RELATED"/>
    <property type="match status" value="1"/>
</dbReference>
<evidence type="ECO:0000256" key="1">
    <source>
        <dbReference type="ARBA" id="ARBA00022734"/>
    </source>
</evidence>
<dbReference type="GO" id="GO:0030246">
    <property type="term" value="F:carbohydrate binding"/>
    <property type="evidence" value="ECO:0007669"/>
    <property type="project" value="UniProtKB-KW"/>
</dbReference>
<name>D1FQD6_SIMNI</name>
<dbReference type="Gene3D" id="1.10.8.460">
    <property type="entry name" value="ppGaNTase-T1 linker domain-like"/>
    <property type="match status" value="1"/>
</dbReference>
<proteinExistence type="evidence at transcript level"/>
<dbReference type="PANTHER" id="PTHR11675">
    <property type="entry name" value="N-ACETYLGALACTOSAMINYLTRANSFERASE"/>
    <property type="match status" value="1"/>
</dbReference>
<dbReference type="Gene3D" id="2.80.10.50">
    <property type="match status" value="1"/>
</dbReference>
<dbReference type="AlphaFoldDB" id="D1FQD6"/>
<protein>
    <submittedName>
        <fullName evidence="5">N-acetylgalactosaminyltransferase</fullName>
    </submittedName>
</protein>
<evidence type="ECO:0000259" key="4">
    <source>
        <dbReference type="SMART" id="SM00458"/>
    </source>
</evidence>
<dbReference type="CAZy" id="GT27">
    <property type="family name" value="Glycosyltransferase Family 27"/>
</dbReference>
<dbReference type="EMBL" id="EZ420036">
    <property type="protein sequence ID" value="ACZ28391.1"/>
    <property type="molecule type" value="mRNA"/>
</dbReference>
<dbReference type="SMART" id="SM00458">
    <property type="entry name" value="RICIN"/>
    <property type="match status" value="1"/>
</dbReference>
<dbReference type="SUPFAM" id="SSF50370">
    <property type="entry name" value="Ricin B-like lectins"/>
    <property type="match status" value="1"/>
</dbReference>
<feature type="non-terminal residue" evidence="5">
    <location>
        <position position="1"/>
    </location>
</feature>
<evidence type="ECO:0000313" key="5">
    <source>
        <dbReference type="EMBL" id="ACZ28391.1"/>
    </source>
</evidence>
<feature type="domain" description="Ricin B lectin" evidence="4">
    <location>
        <begin position="44"/>
        <end position="165"/>
    </location>
</feature>
<keyword evidence="1" id="KW-0430">Lectin</keyword>
<accession>D1FQD6</accession>
<dbReference type="CAZy" id="CBM13">
    <property type="family name" value="Carbohydrate-Binding Module Family 13"/>
</dbReference>
<dbReference type="GO" id="GO:0006493">
    <property type="term" value="P:protein O-linked glycosylation"/>
    <property type="evidence" value="ECO:0007669"/>
    <property type="project" value="TreeGrafter"/>
</dbReference>